<evidence type="ECO:0000313" key="3">
    <source>
        <dbReference type="EMBL" id="KAF4666437.1"/>
    </source>
</evidence>
<evidence type="ECO:0000256" key="2">
    <source>
        <dbReference type="SAM" id="SignalP"/>
    </source>
</evidence>
<dbReference type="OrthoDB" id="476315at2759"/>
<gene>
    <name evidence="3" type="ORF">FOL47_004105</name>
</gene>
<feature type="compositionally biased region" description="Acidic residues" evidence="1">
    <location>
        <begin position="35"/>
        <end position="50"/>
    </location>
</feature>
<feature type="compositionally biased region" description="Basic and acidic residues" evidence="1">
    <location>
        <begin position="78"/>
        <end position="87"/>
    </location>
</feature>
<dbReference type="Proteomes" id="UP000591131">
    <property type="component" value="Unassembled WGS sequence"/>
</dbReference>
<evidence type="ECO:0000313" key="4">
    <source>
        <dbReference type="Proteomes" id="UP000591131"/>
    </source>
</evidence>
<keyword evidence="2" id="KW-0732">Signal</keyword>
<proteinExistence type="predicted"/>
<feature type="region of interest" description="Disordered" evidence="1">
    <location>
        <begin position="30"/>
        <end position="96"/>
    </location>
</feature>
<reference evidence="3 4" key="1">
    <citation type="submission" date="2020-04" db="EMBL/GenBank/DDBJ databases">
        <title>Perkinsus chesapeaki whole genome sequence.</title>
        <authorList>
            <person name="Bogema D.R."/>
        </authorList>
    </citation>
    <scope>NUCLEOTIDE SEQUENCE [LARGE SCALE GENOMIC DNA]</scope>
    <source>
        <strain evidence="3">ATCC PRA-425</strain>
    </source>
</reference>
<feature type="chain" id="PRO_5029716846" evidence="2">
    <location>
        <begin position="22"/>
        <end position="241"/>
    </location>
</feature>
<keyword evidence="4" id="KW-1185">Reference proteome</keyword>
<feature type="signal peptide" evidence="2">
    <location>
        <begin position="1"/>
        <end position="21"/>
    </location>
</feature>
<organism evidence="3 4">
    <name type="scientific">Perkinsus chesapeaki</name>
    <name type="common">Clam parasite</name>
    <name type="synonym">Perkinsus andrewsi</name>
    <dbReference type="NCBI Taxonomy" id="330153"/>
    <lineage>
        <taxon>Eukaryota</taxon>
        <taxon>Sar</taxon>
        <taxon>Alveolata</taxon>
        <taxon>Perkinsozoa</taxon>
        <taxon>Perkinsea</taxon>
        <taxon>Perkinsida</taxon>
        <taxon>Perkinsidae</taxon>
        <taxon>Perkinsus</taxon>
    </lineage>
</organism>
<feature type="compositionally biased region" description="Acidic residues" evidence="1">
    <location>
        <begin position="58"/>
        <end position="67"/>
    </location>
</feature>
<feature type="compositionally biased region" description="Acidic residues" evidence="1">
    <location>
        <begin position="207"/>
        <end position="218"/>
    </location>
</feature>
<feature type="compositionally biased region" description="Acidic residues" evidence="1">
    <location>
        <begin position="225"/>
        <end position="241"/>
    </location>
</feature>
<protein>
    <submittedName>
        <fullName evidence="3">Uncharacterized protein</fullName>
    </submittedName>
</protein>
<evidence type="ECO:0000256" key="1">
    <source>
        <dbReference type="SAM" id="MobiDB-lite"/>
    </source>
</evidence>
<accession>A0A7J6M4L1</accession>
<dbReference type="EMBL" id="JAAPAO010000235">
    <property type="protein sequence ID" value="KAF4666437.1"/>
    <property type="molecule type" value="Genomic_DNA"/>
</dbReference>
<comment type="caution">
    <text evidence="3">The sequence shown here is derived from an EMBL/GenBank/DDBJ whole genome shotgun (WGS) entry which is preliminary data.</text>
</comment>
<dbReference type="AlphaFoldDB" id="A0A7J6M4L1"/>
<name>A0A7J6M4L1_PERCH</name>
<sequence length="241" mass="26155">MYLRLISWLWVLLVLIQVFQTYSVEETSKMAAAPADDESAGDDDAPDPDNEGGGGADGDAETDDDEGGGAGEGGAGETPDKDEKPIEQKPASDPLDLRILDDEAEAGERQSNLLSLAGSFINRAYMRLGFAVMLREYELQIEKKLKVLNSVVEQISAQGESWIEELKTFPSMQKEVIARHKEMIDDIKAKYRRVMPKSEAGASEGGGDGDEGAYDGEGTEQQTTDADEDATEAEADVQEEE</sequence>
<feature type="region of interest" description="Disordered" evidence="1">
    <location>
        <begin position="195"/>
        <end position="241"/>
    </location>
</feature>